<gene>
    <name evidence="1" type="ORF">F4Y42_16195</name>
</gene>
<organism evidence="1">
    <name type="scientific">Caldilineaceae bacterium SB0664_bin_27</name>
    <dbReference type="NCBI Taxonomy" id="2605260"/>
    <lineage>
        <taxon>Bacteria</taxon>
        <taxon>Bacillati</taxon>
        <taxon>Chloroflexota</taxon>
        <taxon>Caldilineae</taxon>
        <taxon>Caldilineales</taxon>
        <taxon>Caldilineaceae</taxon>
    </lineage>
</organism>
<dbReference type="AlphaFoldDB" id="A0A6B0YX41"/>
<sequence>MNATAAQQLEKCIEQLKRGELTEERLRELGKTLEENGSRRQTLLYLQTATTSVTSDVIGMLQVADGEVSDGPFDPADWPYKTVLDAINAGWRVIRFPAQLLSSHSPDLHVTCEFILEKWE</sequence>
<protein>
    <submittedName>
        <fullName evidence="1">Uncharacterized protein</fullName>
    </submittedName>
</protein>
<accession>A0A6B0YX41</accession>
<comment type="caution">
    <text evidence="1">The sequence shown here is derived from an EMBL/GenBank/DDBJ whole genome shotgun (WGS) entry which is preliminary data.</text>
</comment>
<proteinExistence type="predicted"/>
<reference evidence="1" key="1">
    <citation type="submission" date="2019-09" db="EMBL/GenBank/DDBJ databases">
        <title>Characterisation of the sponge microbiome using genome-centric metagenomics.</title>
        <authorList>
            <person name="Engelberts J.P."/>
            <person name="Robbins S.J."/>
            <person name="De Goeij J.M."/>
            <person name="Aranda M."/>
            <person name="Bell S.C."/>
            <person name="Webster N.S."/>
        </authorList>
    </citation>
    <scope>NUCLEOTIDE SEQUENCE</scope>
    <source>
        <strain evidence="1">SB0664_bin_27</strain>
    </source>
</reference>
<name>A0A6B0YX41_9CHLR</name>
<dbReference type="EMBL" id="VXRG01000131">
    <property type="protein sequence ID" value="MXY94981.1"/>
    <property type="molecule type" value="Genomic_DNA"/>
</dbReference>
<evidence type="ECO:0000313" key="1">
    <source>
        <dbReference type="EMBL" id="MXY94981.1"/>
    </source>
</evidence>